<proteinExistence type="predicted"/>
<evidence type="ECO:0000313" key="2">
    <source>
        <dbReference type="Proteomes" id="UP000176755"/>
    </source>
</evidence>
<gene>
    <name evidence="1" type="ORF">A2175_01710</name>
</gene>
<accession>A0A1G2DZJ8</accession>
<reference evidence="1 2" key="1">
    <citation type="journal article" date="2016" name="Nat. Commun.">
        <title>Thousands of microbial genomes shed light on interconnected biogeochemical processes in an aquifer system.</title>
        <authorList>
            <person name="Anantharaman K."/>
            <person name="Brown C.T."/>
            <person name="Hug L.A."/>
            <person name="Sharon I."/>
            <person name="Castelle C.J."/>
            <person name="Probst A.J."/>
            <person name="Thomas B.C."/>
            <person name="Singh A."/>
            <person name="Wilkins M.J."/>
            <person name="Karaoz U."/>
            <person name="Brodie E.L."/>
            <person name="Williams K.H."/>
            <person name="Hubbard S.S."/>
            <person name="Banfield J.F."/>
        </authorList>
    </citation>
    <scope>NUCLEOTIDE SEQUENCE [LARGE SCALE GENOMIC DNA]</scope>
</reference>
<dbReference type="AlphaFoldDB" id="A0A1G2DZJ8"/>
<name>A0A1G2DZJ8_9BACT</name>
<protein>
    <submittedName>
        <fullName evidence="1">Uncharacterized protein</fullName>
    </submittedName>
</protein>
<comment type="caution">
    <text evidence="1">The sequence shown here is derived from an EMBL/GenBank/DDBJ whole genome shotgun (WGS) entry which is preliminary data.</text>
</comment>
<organism evidence="1 2">
    <name type="scientific">Candidatus Nealsonbacteria bacterium RBG_13_42_11</name>
    <dbReference type="NCBI Taxonomy" id="1801663"/>
    <lineage>
        <taxon>Bacteria</taxon>
        <taxon>Candidatus Nealsoniibacteriota</taxon>
    </lineage>
</organism>
<sequence>MGKNVKKESWKECEYCGTITDLDEKYCPIKCVDENTKHKLRIVEFDKKELKRLYTEGKVQTKHLGDFEKRILKRKRPT</sequence>
<evidence type="ECO:0000313" key="1">
    <source>
        <dbReference type="EMBL" id="OGZ19024.1"/>
    </source>
</evidence>
<dbReference type="Proteomes" id="UP000176755">
    <property type="component" value="Unassembled WGS sequence"/>
</dbReference>
<dbReference type="EMBL" id="MHLY01000003">
    <property type="protein sequence ID" value="OGZ19024.1"/>
    <property type="molecule type" value="Genomic_DNA"/>
</dbReference>
<dbReference type="STRING" id="1801663.A2175_01710"/>